<dbReference type="Proteomes" id="UP000274756">
    <property type="component" value="Unassembled WGS sequence"/>
</dbReference>
<organism evidence="2 4">
    <name type="scientific">Dracunculus medinensis</name>
    <name type="common">Guinea worm</name>
    <dbReference type="NCBI Taxonomy" id="318479"/>
    <lineage>
        <taxon>Eukaryota</taxon>
        <taxon>Metazoa</taxon>
        <taxon>Ecdysozoa</taxon>
        <taxon>Nematoda</taxon>
        <taxon>Chromadorea</taxon>
        <taxon>Rhabditida</taxon>
        <taxon>Spirurina</taxon>
        <taxon>Dracunculoidea</taxon>
        <taxon>Dracunculidae</taxon>
        <taxon>Dracunculus</taxon>
    </lineage>
</organism>
<keyword evidence="3" id="KW-1185">Reference proteome</keyword>
<sequence length="98" mass="11145">MHLTILANIYSEKLTCKVEFALLMHCPSISESVLSAHEQRWTHFTATIEAIAFRCIVRNIIFLPQAMSVDKHPKSSKIWPSSKTFTCETSAIEYCKIA</sequence>
<dbReference type="WBParaSite" id="DME_0000494901-mRNA-1">
    <property type="protein sequence ID" value="DME_0000494901-mRNA-1"/>
    <property type="gene ID" value="DME_0000494901"/>
</dbReference>
<evidence type="ECO:0000313" key="1">
    <source>
        <dbReference type="EMBL" id="VDN58775.1"/>
    </source>
</evidence>
<evidence type="ECO:0000313" key="3">
    <source>
        <dbReference type="Proteomes" id="UP000274756"/>
    </source>
</evidence>
<accession>A0A0N4UCF6</accession>
<gene>
    <name evidence="1" type="ORF">DME_LOCUS8748</name>
</gene>
<evidence type="ECO:0000313" key="4">
    <source>
        <dbReference type="WBParaSite" id="DME_0000494901-mRNA-1"/>
    </source>
</evidence>
<proteinExistence type="predicted"/>
<dbReference type="AlphaFoldDB" id="A0A0N4UCF6"/>
<name>A0A0N4UCF6_DRAME</name>
<evidence type="ECO:0000313" key="2">
    <source>
        <dbReference type="Proteomes" id="UP000038040"/>
    </source>
</evidence>
<reference evidence="4" key="1">
    <citation type="submission" date="2017-02" db="UniProtKB">
        <authorList>
            <consortium name="WormBaseParasite"/>
        </authorList>
    </citation>
    <scope>IDENTIFICATION</scope>
</reference>
<dbReference type="Proteomes" id="UP000038040">
    <property type="component" value="Unplaced"/>
</dbReference>
<protein>
    <submittedName>
        <fullName evidence="4">Secreted protein</fullName>
    </submittedName>
</protein>
<dbReference type="EMBL" id="UYYG01001172">
    <property type="protein sequence ID" value="VDN58775.1"/>
    <property type="molecule type" value="Genomic_DNA"/>
</dbReference>
<reference evidence="1 3" key="2">
    <citation type="submission" date="2018-11" db="EMBL/GenBank/DDBJ databases">
        <authorList>
            <consortium name="Pathogen Informatics"/>
        </authorList>
    </citation>
    <scope>NUCLEOTIDE SEQUENCE [LARGE SCALE GENOMIC DNA]</scope>
</reference>